<gene>
    <name evidence="1" type="ORF">LX24_01340</name>
</gene>
<protein>
    <submittedName>
        <fullName evidence="1">Uncharacterized protein</fullName>
    </submittedName>
</protein>
<name>A0A5S4ZTE0_9FIRM</name>
<organism evidence="1 2">
    <name type="scientific">Desulfallas thermosapovorans DSM 6562</name>
    <dbReference type="NCBI Taxonomy" id="1121431"/>
    <lineage>
        <taxon>Bacteria</taxon>
        <taxon>Bacillati</taxon>
        <taxon>Bacillota</taxon>
        <taxon>Clostridia</taxon>
        <taxon>Eubacteriales</taxon>
        <taxon>Desulfallaceae</taxon>
        <taxon>Desulfallas</taxon>
    </lineage>
</organism>
<evidence type="ECO:0000313" key="2">
    <source>
        <dbReference type="Proteomes" id="UP000323166"/>
    </source>
</evidence>
<reference evidence="1 2" key="1">
    <citation type="submission" date="2019-07" db="EMBL/GenBank/DDBJ databases">
        <title>Genomic Encyclopedia of Type Strains, Phase I: the one thousand microbial genomes (KMG-I) project.</title>
        <authorList>
            <person name="Kyrpides N."/>
        </authorList>
    </citation>
    <scope>NUCLEOTIDE SEQUENCE [LARGE SCALE GENOMIC DNA]</scope>
    <source>
        <strain evidence="1 2">DSM 6562</strain>
    </source>
</reference>
<sequence length="146" mass="16255">MSSISQTSNHGFELGIANVMQHLLKSLEGFFSAPNITKKARIWHGNFSYPLIPNTSIRNFYNMPPVTSIDTGDCYICVFEAIGYQGNYRIIGPGEKVQLNDCSSLVVSSQKFSVASIRHNAKPPAGYWEMDGPTYLARFSSGYRYA</sequence>
<comment type="caution">
    <text evidence="1">The sequence shown here is derived from an EMBL/GenBank/DDBJ whole genome shotgun (WGS) entry which is preliminary data.</text>
</comment>
<dbReference type="RefSeq" id="WP_166511368.1">
    <property type="nucleotide sequence ID" value="NZ_VNHM01000006.1"/>
</dbReference>
<proteinExistence type="predicted"/>
<dbReference type="AlphaFoldDB" id="A0A5S4ZTE0"/>
<dbReference type="EMBL" id="VNHM01000006">
    <property type="protein sequence ID" value="TYO95950.1"/>
    <property type="molecule type" value="Genomic_DNA"/>
</dbReference>
<dbReference type="Proteomes" id="UP000323166">
    <property type="component" value="Unassembled WGS sequence"/>
</dbReference>
<keyword evidence="2" id="KW-1185">Reference proteome</keyword>
<accession>A0A5S4ZTE0</accession>
<evidence type="ECO:0000313" key="1">
    <source>
        <dbReference type="EMBL" id="TYO95950.1"/>
    </source>
</evidence>